<dbReference type="STRING" id="431595.K3WTE6"/>
<keyword evidence="1" id="KW-0472">Membrane</keyword>
<organism evidence="2 3">
    <name type="scientific">Globisporangium ultimum (strain ATCC 200006 / CBS 805.95 / DAOM BR144)</name>
    <name type="common">Pythium ultimum</name>
    <dbReference type="NCBI Taxonomy" id="431595"/>
    <lineage>
        <taxon>Eukaryota</taxon>
        <taxon>Sar</taxon>
        <taxon>Stramenopiles</taxon>
        <taxon>Oomycota</taxon>
        <taxon>Peronosporomycetes</taxon>
        <taxon>Pythiales</taxon>
        <taxon>Pythiaceae</taxon>
        <taxon>Globisporangium</taxon>
    </lineage>
</organism>
<dbReference type="HOGENOM" id="CLU_015143_0_0_1"/>
<protein>
    <submittedName>
        <fullName evidence="2">Uncharacterized protein</fullName>
    </submittedName>
</protein>
<dbReference type="eggNOG" id="ENOG502SHM4">
    <property type="taxonomic scope" value="Eukaryota"/>
</dbReference>
<sequence>SFVYHIISSTFLIVIAFPTLVVAHSFSTFTYDRAQYALNLQVFPRGEFETLARAIADPVQVTVVLKSLNSLRIRSALDFFTRVGTHVALIYRLHCLVGILRASRGHTFHSAYPHRHRVGVLFIVFPILLALFVYFSISTAKQECSYYPECAVYALRWTRIREDDRTQCPCIALIDGNIAMSTFAEWIAPRNVTEKVSQLATTGHLEIAQLLNRQLIAFPDELRHCTNLQQLQIEGKPTLPGLLSLPDDMFKSMHSLSFMHLATHSFRQLPSFHGLVNLRALTLAVLLALESLPDFDSLKKLERLVMIFLPSVDSIPDMSAIEDLQPSAILYRGTMCCNGFLDNNCNLTNSMC</sequence>
<reference evidence="3" key="2">
    <citation type="submission" date="2010-04" db="EMBL/GenBank/DDBJ databases">
        <authorList>
            <person name="Buell R."/>
            <person name="Hamilton J."/>
            <person name="Hostetler J."/>
        </authorList>
    </citation>
    <scope>NUCLEOTIDE SEQUENCE [LARGE SCALE GENOMIC DNA]</scope>
    <source>
        <strain evidence="3">DAOM:BR144</strain>
    </source>
</reference>
<accession>K3WTE6</accession>
<evidence type="ECO:0000313" key="3">
    <source>
        <dbReference type="Proteomes" id="UP000019132"/>
    </source>
</evidence>
<dbReference type="AlphaFoldDB" id="K3WTE6"/>
<dbReference type="EMBL" id="GL376619">
    <property type="status" value="NOT_ANNOTATED_CDS"/>
    <property type="molecule type" value="Genomic_DNA"/>
</dbReference>
<name>K3WTE6_GLOUD</name>
<dbReference type="InParanoid" id="K3WTE6"/>
<keyword evidence="3" id="KW-1185">Reference proteome</keyword>
<evidence type="ECO:0000313" key="2">
    <source>
        <dbReference type="EnsemblProtists" id="PYU1_T008240"/>
    </source>
</evidence>
<dbReference type="Gene3D" id="3.80.10.10">
    <property type="entry name" value="Ribonuclease Inhibitor"/>
    <property type="match status" value="1"/>
</dbReference>
<feature type="transmembrane region" description="Helical" evidence="1">
    <location>
        <begin position="118"/>
        <end position="137"/>
    </location>
</feature>
<dbReference type="InterPro" id="IPR032675">
    <property type="entry name" value="LRR_dom_sf"/>
</dbReference>
<reference evidence="2" key="3">
    <citation type="submission" date="2015-02" db="UniProtKB">
        <authorList>
            <consortium name="EnsemblProtists"/>
        </authorList>
    </citation>
    <scope>IDENTIFICATION</scope>
    <source>
        <strain evidence="2">DAOM BR144</strain>
    </source>
</reference>
<keyword evidence="1" id="KW-1133">Transmembrane helix</keyword>
<dbReference type="EnsemblProtists" id="PYU1_T008240">
    <property type="protein sequence ID" value="PYU1_T008240"/>
    <property type="gene ID" value="PYU1_G008224"/>
</dbReference>
<keyword evidence="1" id="KW-0812">Transmembrane</keyword>
<reference evidence="3" key="1">
    <citation type="journal article" date="2010" name="Genome Biol.">
        <title>Genome sequence of the necrotrophic plant pathogen Pythium ultimum reveals original pathogenicity mechanisms and effector repertoire.</title>
        <authorList>
            <person name="Levesque C.A."/>
            <person name="Brouwer H."/>
            <person name="Cano L."/>
            <person name="Hamilton J.P."/>
            <person name="Holt C."/>
            <person name="Huitema E."/>
            <person name="Raffaele S."/>
            <person name="Robideau G.P."/>
            <person name="Thines M."/>
            <person name="Win J."/>
            <person name="Zerillo M.M."/>
            <person name="Beakes G.W."/>
            <person name="Boore J.L."/>
            <person name="Busam D."/>
            <person name="Dumas B."/>
            <person name="Ferriera S."/>
            <person name="Fuerstenberg S.I."/>
            <person name="Gachon C.M."/>
            <person name="Gaulin E."/>
            <person name="Govers F."/>
            <person name="Grenville-Briggs L."/>
            <person name="Horner N."/>
            <person name="Hostetler J."/>
            <person name="Jiang R.H."/>
            <person name="Johnson J."/>
            <person name="Krajaejun T."/>
            <person name="Lin H."/>
            <person name="Meijer H.J."/>
            <person name="Moore B."/>
            <person name="Morris P."/>
            <person name="Phuntmart V."/>
            <person name="Puiu D."/>
            <person name="Shetty J."/>
            <person name="Stajich J.E."/>
            <person name="Tripathy S."/>
            <person name="Wawra S."/>
            <person name="van West P."/>
            <person name="Whitty B.R."/>
            <person name="Coutinho P.M."/>
            <person name="Henrissat B."/>
            <person name="Martin F."/>
            <person name="Thomas P.D."/>
            <person name="Tyler B.M."/>
            <person name="De Vries R.P."/>
            <person name="Kamoun S."/>
            <person name="Yandell M."/>
            <person name="Tisserat N."/>
            <person name="Buell C.R."/>
        </authorList>
    </citation>
    <scope>NUCLEOTIDE SEQUENCE</scope>
    <source>
        <strain evidence="3">DAOM:BR144</strain>
    </source>
</reference>
<dbReference type="Proteomes" id="UP000019132">
    <property type="component" value="Unassembled WGS sequence"/>
</dbReference>
<proteinExistence type="predicted"/>
<feature type="transmembrane region" description="Helical" evidence="1">
    <location>
        <begin position="6"/>
        <end position="26"/>
    </location>
</feature>
<evidence type="ECO:0000256" key="1">
    <source>
        <dbReference type="SAM" id="Phobius"/>
    </source>
</evidence>
<dbReference type="VEuPathDB" id="FungiDB:PYU1_G008224"/>
<dbReference type="SUPFAM" id="SSF52058">
    <property type="entry name" value="L domain-like"/>
    <property type="match status" value="1"/>
</dbReference>
<dbReference type="OMA" id="WTRIRED"/>